<comment type="caution">
    <text evidence="1">The sequence shown here is derived from an EMBL/GenBank/DDBJ whole genome shotgun (WGS) entry which is preliminary data.</text>
</comment>
<name>A0ABP7D4Q0_9MICO</name>
<protein>
    <submittedName>
        <fullName evidence="1">Uncharacterized protein</fullName>
    </submittedName>
</protein>
<accession>A0ABP7D4Q0</accession>
<proteinExistence type="predicted"/>
<evidence type="ECO:0000313" key="1">
    <source>
        <dbReference type="EMBL" id="GAA3698296.1"/>
    </source>
</evidence>
<reference evidence="2" key="1">
    <citation type="journal article" date="2019" name="Int. J. Syst. Evol. Microbiol.">
        <title>The Global Catalogue of Microorganisms (GCM) 10K type strain sequencing project: providing services to taxonomists for standard genome sequencing and annotation.</title>
        <authorList>
            <consortium name="The Broad Institute Genomics Platform"/>
            <consortium name="The Broad Institute Genome Sequencing Center for Infectious Disease"/>
            <person name="Wu L."/>
            <person name="Ma J."/>
        </authorList>
    </citation>
    <scope>NUCLEOTIDE SEQUENCE [LARGE SCALE GENOMIC DNA]</scope>
    <source>
        <strain evidence="2">JCM 17125</strain>
    </source>
</reference>
<dbReference type="Proteomes" id="UP001501468">
    <property type="component" value="Unassembled WGS sequence"/>
</dbReference>
<sequence length="56" mass="6129">MFCAAASTAPPWRTHPEHQCNEGAPNMFAALLSALAANDFTTRAITYFANTWTWPG</sequence>
<evidence type="ECO:0000313" key="2">
    <source>
        <dbReference type="Proteomes" id="UP001501468"/>
    </source>
</evidence>
<organism evidence="1 2">
    <name type="scientific">Terrabacter ginsenosidimutans</name>
    <dbReference type="NCBI Taxonomy" id="490575"/>
    <lineage>
        <taxon>Bacteria</taxon>
        <taxon>Bacillati</taxon>
        <taxon>Actinomycetota</taxon>
        <taxon>Actinomycetes</taxon>
        <taxon>Micrococcales</taxon>
        <taxon>Intrasporangiaceae</taxon>
        <taxon>Terrabacter</taxon>
    </lineage>
</organism>
<keyword evidence="2" id="KW-1185">Reference proteome</keyword>
<gene>
    <name evidence="1" type="ORF">GCM10022399_13350</name>
</gene>
<dbReference type="EMBL" id="BAABDC010000002">
    <property type="protein sequence ID" value="GAA3698296.1"/>
    <property type="molecule type" value="Genomic_DNA"/>
</dbReference>